<evidence type="ECO:0000313" key="1">
    <source>
        <dbReference type="EMBL" id="KAI3376720.1"/>
    </source>
</evidence>
<evidence type="ECO:0000313" key="2">
    <source>
        <dbReference type="Proteomes" id="UP000831701"/>
    </source>
</evidence>
<proteinExistence type="predicted"/>
<keyword evidence="2" id="KW-1185">Reference proteome</keyword>
<feature type="non-terminal residue" evidence="1">
    <location>
        <position position="1"/>
    </location>
</feature>
<dbReference type="EMBL" id="CM041532">
    <property type="protein sequence ID" value="KAI3376720.1"/>
    <property type="molecule type" value="Genomic_DNA"/>
</dbReference>
<name>A0ACB8XA35_9TELE</name>
<protein>
    <submittedName>
        <fullName evidence="1">Uncharacterized protein</fullName>
    </submittedName>
</protein>
<organism evidence="1 2">
    <name type="scientific">Scortum barcoo</name>
    <name type="common">barcoo grunter</name>
    <dbReference type="NCBI Taxonomy" id="214431"/>
    <lineage>
        <taxon>Eukaryota</taxon>
        <taxon>Metazoa</taxon>
        <taxon>Chordata</taxon>
        <taxon>Craniata</taxon>
        <taxon>Vertebrata</taxon>
        <taxon>Euteleostomi</taxon>
        <taxon>Actinopterygii</taxon>
        <taxon>Neopterygii</taxon>
        <taxon>Teleostei</taxon>
        <taxon>Neoteleostei</taxon>
        <taxon>Acanthomorphata</taxon>
        <taxon>Eupercaria</taxon>
        <taxon>Centrarchiformes</taxon>
        <taxon>Terapontoidei</taxon>
        <taxon>Terapontidae</taxon>
        <taxon>Scortum</taxon>
    </lineage>
</organism>
<accession>A0ACB8XA35</accession>
<reference evidence="1" key="1">
    <citation type="submission" date="2022-04" db="EMBL/GenBank/DDBJ databases">
        <title>Jade perch genome.</title>
        <authorList>
            <person name="Chao B."/>
        </authorList>
    </citation>
    <scope>NUCLEOTIDE SEQUENCE</scope>
    <source>
        <strain evidence="1">CB-2022</strain>
    </source>
</reference>
<sequence length="156" mass="16978">LTGNSIVLLGTTLTWATTVIPGGRDREERPELNLSCVLLFDFFASNSLSITNTMFEHKGVHQCTCTRTSPRPESMMIFVVVSSDLRPYVLDTLVKEGLSCQPITTWWDSEGGWDIESESTMFSASIVARLAVQSCGRKVSGACHGGNPEPGGGHRK</sequence>
<gene>
    <name evidence="1" type="ORF">L3Q82_017148</name>
</gene>
<dbReference type="Proteomes" id="UP000831701">
    <property type="component" value="Chromosome 2"/>
</dbReference>
<comment type="caution">
    <text evidence="1">The sequence shown here is derived from an EMBL/GenBank/DDBJ whole genome shotgun (WGS) entry which is preliminary data.</text>
</comment>